<dbReference type="Gene3D" id="3.30.160.60">
    <property type="entry name" value="Classic Zinc Finger"/>
    <property type="match status" value="4"/>
</dbReference>
<feature type="domain" description="C2H2-type" evidence="12">
    <location>
        <begin position="538"/>
        <end position="566"/>
    </location>
</feature>
<feature type="binding site" evidence="11">
    <location>
        <position position="50"/>
    </location>
    <ligand>
        <name>Zn(2+)</name>
        <dbReference type="ChEBI" id="CHEBI:29105"/>
    </ligand>
</feature>
<dbReference type="GO" id="GO:0000981">
    <property type="term" value="F:DNA-binding transcription factor activity, RNA polymerase II-specific"/>
    <property type="evidence" value="ECO:0007669"/>
    <property type="project" value="TreeGrafter"/>
</dbReference>
<keyword evidence="9" id="KW-0539">Nucleus</keyword>
<feature type="domain" description="C2H2-type" evidence="12">
    <location>
        <begin position="323"/>
        <end position="351"/>
    </location>
</feature>
<evidence type="ECO:0000256" key="2">
    <source>
        <dbReference type="ARBA" id="ARBA00022723"/>
    </source>
</evidence>
<dbReference type="InterPro" id="IPR036236">
    <property type="entry name" value="Znf_C2H2_sf"/>
</dbReference>
<dbReference type="GO" id="GO:0005634">
    <property type="term" value="C:nucleus"/>
    <property type="evidence" value="ECO:0007669"/>
    <property type="project" value="UniProtKB-SubCell"/>
</dbReference>
<keyword evidence="15" id="KW-1185">Reference proteome</keyword>
<feature type="binding site" evidence="11">
    <location>
        <position position="12"/>
    </location>
    <ligand>
        <name>Zn(2+)</name>
        <dbReference type="ChEBI" id="CHEBI:29105"/>
    </ligand>
</feature>
<dbReference type="SMART" id="SM00355">
    <property type="entry name" value="ZnF_C2H2"/>
    <property type="match status" value="10"/>
</dbReference>
<keyword evidence="7" id="KW-0238">DNA-binding</keyword>
<evidence type="ECO:0000256" key="10">
    <source>
        <dbReference type="PROSITE-ProRule" id="PRU00042"/>
    </source>
</evidence>
<feature type="binding site" evidence="11">
    <location>
        <position position="9"/>
    </location>
    <ligand>
        <name>Zn(2+)</name>
        <dbReference type="ChEBI" id="CHEBI:29105"/>
    </ligand>
</feature>
<dbReference type="PANTHER" id="PTHR24384:SF189">
    <property type="entry name" value="C2H2-TYPE DOMAIN-CONTAINING PROTEIN-RELATED"/>
    <property type="match status" value="1"/>
</dbReference>
<dbReference type="EMBL" id="CAVLEF010000004">
    <property type="protein sequence ID" value="CAK1543391.1"/>
    <property type="molecule type" value="Genomic_DNA"/>
</dbReference>
<dbReference type="Proteomes" id="UP001497472">
    <property type="component" value="Unassembled WGS sequence"/>
</dbReference>
<dbReference type="Gene3D" id="3.40.1800.20">
    <property type="match status" value="1"/>
</dbReference>
<keyword evidence="3" id="KW-0677">Repeat</keyword>
<feature type="domain" description="C2H2-type" evidence="12">
    <location>
        <begin position="270"/>
        <end position="297"/>
    </location>
</feature>
<dbReference type="InterPro" id="IPR012934">
    <property type="entry name" value="Znf_AD"/>
</dbReference>
<keyword evidence="4 10" id="KW-0863">Zinc-finger</keyword>
<evidence type="ECO:0000256" key="6">
    <source>
        <dbReference type="ARBA" id="ARBA00023015"/>
    </source>
</evidence>
<gene>
    <name evidence="14" type="ORF">LNINA_LOCUS3208</name>
</gene>
<evidence type="ECO:0000256" key="1">
    <source>
        <dbReference type="ARBA" id="ARBA00004123"/>
    </source>
</evidence>
<dbReference type="InterPro" id="IPR013087">
    <property type="entry name" value="Znf_C2H2_type"/>
</dbReference>
<comment type="subcellular location">
    <subcellularLocation>
        <location evidence="1">Nucleus</location>
    </subcellularLocation>
</comment>
<evidence type="ECO:0000256" key="8">
    <source>
        <dbReference type="ARBA" id="ARBA00023163"/>
    </source>
</evidence>
<dbReference type="PROSITE" id="PS50157">
    <property type="entry name" value="ZINC_FINGER_C2H2_2"/>
    <property type="match status" value="8"/>
</dbReference>
<evidence type="ECO:0000259" key="13">
    <source>
        <dbReference type="PROSITE" id="PS51915"/>
    </source>
</evidence>
<evidence type="ECO:0000256" key="7">
    <source>
        <dbReference type="ARBA" id="ARBA00023125"/>
    </source>
</evidence>
<evidence type="ECO:0000259" key="12">
    <source>
        <dbReference type="PROSITE" id="PS50157"/>
    </source>
</evidence>
<feature type="domain" description="C2H2-type" evidence="12">
    <location>
        <begin position="297"/>
        <end position="324"/>
    </location>
</feature>
<dbReference type="GO" id="GO:0008270">
    <property type="term" value="F:zinc ion binding"/>
    <property type="evidence" value="ECO:0007669"/>
    <property type="project" value="UniProtKB-UniRule"/>
</dbReference>
<dbReference type="Pfam" id="PF00096">
    <property type="entry name" value="zf-C2H2"/>
    <property type="match status" value="2"/>
</dbReference>
<feature type="domain" description="C2H2-type" evidence="12">
    <location>
        <begin position="510"/>
        <end position="537"/>
    </location>
</feature>
<evidence type="ECO:0000313" key="15">
    <source>
        <dbReference type="Proteomes" id="UP001497472"/>
    </source>
</evidence>
<feature type="domain" description="C2H2-type" evidence="12">
    <location>
        <begin position="214"/>
        <end position="242"/>
    </location>
</feature>
<evidence type="ECO:0000256" key="11">
    <source>
        <dbReference type="PROSITE-ProRule" id="PRU01263"/>
    </source>
</evidence>
<dbReference type="PANTHER" id="PTHR24384">
    <property type="entry name" value="FINGER PUTATIVE TRANSCRIPTION FACTOR FAMILY-RELATED"/>
    <property type="match status" value="1"/>
</dbReference>
<dbReference type="PROSITE" id="PS51915">
    <property type="entry name" value="ZAD"/>
    <property type="match status" value="1"/>
</dbReference>
<dbReference type="FunFam" id="3.30.160.60:FF:002343">
    <property type="entry name" value="Zinc finger protein 33A"/>
    <property type="match status" value="1"/>
</dbReference>
<dbReference type="AlphaFoldDB" id="A0AAV1J4D4"/>
<dbReference type="GO" id="GO:0000978">
    <property type="term" value="F:RNA polymerase II cis-regulatory region sequence-specific DNA binding"/>
    <property type="evidence" value="ECO:0007669"/>
    <property type="project" value="TreeGrafter"/>
</dbReference>
<evidence type="ECO:0000256" key="5">
    <source>
        <dbReference type="ARBA" id="ARBA00022833"/>
    </source>
</evidence>
<evidence type="ECO:0000256" key="3">
    <source>
        <dbReference type="ARBA" id="ARBA00022737"/>
    </source>
</evidence>
<dbReference type="SUPFAM" id="SSF57667">
    <property type="entry name" value="beta-beta-alpha zinc fingers"/>
    <property type="match status" value="2"/>
</dbReference>
<dbReference type="SMART" id="SM00868">
    <property type="entry name" value="zf-AD"/>
    <property type="match status" value="1"/>
</dbReference>
<dbReference type="InterPro" id="IPR050752">
    <property type="entry name" value="C2H2-ZF_domain"/>
</dbReference>
<dbReference type="PROSITE" id="PS00028">
    <property type="entry name" value="ZINC_FINGER_C2H2_1"/>
    <property type="match status" value="7"/>
</dbReference>
<comment type="caution">
    <text evidence="14">The sequence shown here is derived from an EMBL/GenBank/DDBJ whole genome shotgun (WGS) entry which is preliminary data.</text>
</comment>
<dbReference type="Pfam" id="PF07776">
    <property type="entry name" value="zf-AD"/>
    <property type="match status" value="1"/>
</dbReference>
<sequence length="625" mass="73365">MCSDSIQICRICLSANVRLFSYDQYKLNYYYESVLGSTIYSKDGLPHYFCFECASLLQKYHKFKEKCYTAMKVFKDILWRGSITYDAVTQIDRQHLQLLSPLSISQDLIVHTLLYDEFKIVDDNKDYIENVQVDKLEATTDNEVDFKYNSDTDIFDSKMEIKSEDEKEKKDKYELKRLMLFNNANWKLVTLTEEEAMKAFKARGEDEKYTSAKFKCTDCFKGFSKEEMMKRHRQLRHNTSKGTLECGFCRMNFKFGCHVRQHMRDHLNTYECLRCHQVFMSEPSALHHERSHSGTIRTCTYCAEEFKHPSTYYSHLRTHRSQHICTICGSSFVSEIGLQQHKRVKHWAGQADNQEDDDSANTFCVLCNKNFETRKAFEEHLFHSAMHTDTTPIDTDNKTEVVSARKILGKKMQARIAKQLRSRKEDEINFKPVKRRWRRMRKQFRKPTTCHQCGKSFDSQMACMKHHHEEHPRTSFHAPNERYICEVCGASLAPGSVATHQNMHTKEKVHACETCGRQFVSSVGLKRHLVTHTGEKPYQCTMCEKRFTQSNSMKLHYKTFHLKQPYPKRNRRKKKDLLENLDTIEGDVAPQIAKQITQPGIEIATEPNDAYMTLPYDTTVYRKPM</sequence>
<feature type="binding site" evidence="11">
    <location>
        <position position="53"/>
    </location>
    <ligand>
        <name>Zn(2+)</name>
        <dbReference type="ChEBI" id="CHEBI:29105"/>
    </ligand>
</feature>
<feature type="domain" description="C2H2-type" evidence="12">
    <location>
        <begin position="362"/>
        <end position="392"/>
    </location>
</feature>
<evidence type="ECO:0000256" key="9">
    <source>
        <dbReference type="ARBA" id="ARBA00023242"/>
    </source>
</evidence>
<dbReference type="FunFam" id="3.30.160.60:FF:001289">
    <property type="entry name" value="Zinc finger protein 574"/>
    <property type="match status" value="1"/>
</dbReference>
<keyword evidence="2 11" id="KW-0479">Metal-binding</keyword>
<evidence type="ECO:0000313" key="14">
    <source>
        <dbReference type="EMBL" id="CAK1543391.1"/>
    </source>
</evidence>
<organism evidence="14 15">
    <name type="scientific">Leptosia nina</name>
    <dbReference type="NCBI Taxonomy" id="320188"/>
    <lineage>
        <taxon>Eukaryota</taxon>
        <taxon>Metazoa</taxon>
        <taxon>Ecdysozoa</taxon>
        <taxon>Arthropoda</taxon>
        <taxon>Hexapoda</taxon>
        <taxon>Insecta</taxon>
        <taxon>Pterygota</taxon>
        <taxon>Neoptera</taxon>
        <taxon>Endopterygota</taxon>
        <taxon>Lepidoptera</taxon>
        <taxon>Glossata</taxon>
        <taxon>Ditrysia</taxon>
        <taxon>Papilionoidea</taxon>
        <taxon>Pieridae</taxon>
        <taxon>Pierinae</taxon>
        <taxon>Leptosia</taxon>
    </lineage>
</organism>
<evidence type="ECO:0000256" key="4">
    <source>
        <dbReference type="ARBA" id="ARBA00022771"/>
    </source>
</evidence>
<accession>A0AAV1J4D4</accession>
<name>A0AAV1J4D4_9NEOP</name>
<keyword evidence="6" id="KW-0805">Transcription regulation</keyword>
<reference evidence="14 15" key="1">
    <citation type="submission" date="2023-11" db="EMBL/GenBank/DDBJ databases">
        <authorList>
            <person name="Okamura Y."/>
        </authorList>
    </citation>
    <scope>NUCLEOTIDE SEQUENCE [LARGE SCALE GENOMIC DNA]</scope>
</reference>
<dbReference type="SUPFAM" id="SSF57716">
    <property type="entry name" value="Glucocorticoid receptor-like (DNA-binding domain)"/>
    <property type="match status" value="1"/>
</dbReference>
<feature type="domain" description="ZAD" evidence="13">
    <location>
        <begin position="7"/>
        <end position="77"/>
    </location>
</feature>
<feature type="domain" description="C2H2-type" evidence="12">
    <location>
        <begin position="448"/>
        <end position="471"/>
    </location>
</feature>
<proteinExistence type="predicted"/>
<protein>
    <submittedName>
        <fullName evidence="14">Uncharacterized protein</fullName>
    </submittedName>
</protein>
<keyword evidence="5 11" id="KW-0862">Zinc</keyword>
<keyword evidence="8" id="KW-0804">Transcription</keyword>